<dbReference type="PIRSF" id="PIRSF018571">
    <property type="entry name" value="SpoIIGA"/>
    <property type="match status" value="1"/>
</dbReference>
<organism evidence="4 5">
    <name type="scientific">Herbinix hemicellulosilytica</name>
    <dbReference type="NCBI Taxonomy" id="1564487"/>
    <lineage>
        <taxon>Bacteria</taxon>
        <taxon>Bacillati</taxon>
        <taxon>Bacillota</taxon>
        <taxon>Clostridia</taxon>
        <taxon>Lachnospirales</taxon>
        <taxon>Lachnospiraceae</taxon>
        <taxon>Herbinix</taxon>
    </lineage>
</organism>
<dbReference type="GO" id="GO:0030435">
    <property type="term" value="P:sporulation resulting in formation of a cellular spore"/>
    <property type="evidence" value="ECO:0007669"/>
    <property type="project" value="UniProtKB-KW"/>
</dbReference>
<dbReference type="EC" id="3.4.23.-" evidence="1"/>
<feature type="transmembrane region" description="Helical" evidence="3">
    <location>
        <begin position="133"/>
        <end position="154"/>
    </location>
</feature>
<dbReference type="Pfam" id="PF03419">
    <property type="entry name" value="Peptidase_U4"/>
    <property type="match status" value="1"/>
</dbReference>
<evidence type="ECO:0000256" key="2">
    <source>
        <dbReference type="PIRSR" id="PIRSR018571-1"/>
    </source>
</evidence>
<evidence type="ECO:0000256" key="1">
    <source>
        <dbReference type="PIRNR" id="PIRNR018571"/>
    </source>
</evidence>
<evidence type="ECO:0000313" key="4">
    <source>
        <dbReference type="EMBL" id="CRZ34633.1"/>
    </source>
</evidence>
<keyword evidence="1" id="KW-0749">Sporulation</keyword>
<sequence length="303" mass="34458">MYLEVYPDIVFLLNFLFDLILIIILKKAGKKNSSPLRMISAASLGAGFAVILSIFPWINYFFKFIVMYVAASLLMIVVAFGRLKAADLFKQWVVLNLITYFIGGFINAVYYHTNLRLHLINIGRGVAFSNIPILYVCAAAVIVAVTSLFLIWLLRLYQLHRPLIYDVELIFNDRKVKTKGLMDTGNCLYDPLRSKPVMVMENTVMEQLMTPEIKSYVEEAKSFLEGKAKDFYWEKQADKIKGFSFIPYRSVGKCGMLLGVCLDKVIIHTGKEVICNEQVTAAICDNPLTDGKDYHVILHKELL</sequence>
<dbReference type="EMBL" id="CVTD020000015">
    <property type="protein sequence ID" value="CRZ34633.1"/>
    <property type="molecule type" value="Genomic_DNA"/>
</dbReference>
<keyword evidence="1" id="KW-1003">Cell membrane</keyword>
<keyword evidence="1 3" id="KW-0472">Membrane</keyword>
<reference evidence="4 5" key="1">
    <citation type="submission" date="2015-06" db="EMBL/GenBank/DDBJ databases">
        <authorList>
            <person name="Wibberg Daniel"/>
        </authorList>
    </citation>
    <scope>NUCLEOTIDE SEQUENCE [LARGE SCALE GENOMIC DNA]</scope>
    <source>
        <strain evidence="4 5">T3/55T</strain>
    </source>
</reference>
<feature type="transmembrane region" description="Helical" evidence="3">
    <location>
        <begin position="92"/>
        <end position="113"/>
    </location>
</feature>
<keyword evidence="3" id="KW-1133">Transmembrane helix</keyword>
<dbReference type="GO" id="GO:0030436">
    <property type="term" value="P:asexual sporulation"/>
    <property type="evidence" value="ECO:0007669"/>
    <property type="project" value="InterPro"/>
</dbReference>
<gene>
    <name evidence="4" type="ORF">HHT355_1432</name>
</gene>
<feature type="transmembrane region" description="Helical" evidence="3">
    <location>
        <begin position="61"/>
        <end position="80"/>
    </location>
</feature>
<dbReference type="Proteomes" id="UP000236497">
    <property type="component" value="Unassembled WGS sequence"/>
</dbReference>
<accession>A0A0H5SWD0</accession>
<keyword evidence="5" id="KW-1185">Reference proteome</keyword>
<comment type="similarity">
    <text evidence="1">Belongs to the peptidase U4 family.</text>
</comment>
<keyword evidence="1" id="KW-0378">Hydrolase</keyword>
<dbReference type="GO" id="GO:0005886">
    <property type="term" value="C:plasma membrane"/>
    <property type="evidence" value="ECO:0007669"/>
    <property type="project" value="UniProtKB-SubCell"/>
</dbReference>
<feature type="transmembrane region" description="Helical" evidence="3">
    <location>
        <begin position="36"/>
        <end position="55"/>
    </location>
</feature>
<comment type="function">
    <text evidence="1">Probable aspartic protease that is responsible for the proteolytic cleavage of the RNA polymerase sigma E factor (SigE/spoIIGB) to yield the active peptide in the mother cell during sporulation. Responds to a signal from the forespore that is triggered by the extracellular signal protein SpoIIR.</text>
</comment>
<feature type="active site" evidence="2">
    <location>
        <position position="183"/>
    </location>
</feature>
<name>A0A0H5SWD0_HERHM</name>
<keyword evidence="3" id="KW-0812">Transmembrane</keyword>
<dbReference type="AlphaFoldDB" id="A0A0H5SWD0"/>
<dbReference type="GO" id="GO:0004190">
    <property type="term" value="F:aspartic-type endopeptidase activity"/>
    <property type="evidence" value="ECO:0007669"/>
    <property type="project" value="UniProtKB-KW"/>
</dbReference>
<keyword evidence="1" id="KW-0064">Aspartyl protease</keyword>
<comment type="subcellular location">
    <subcellularLocation>
        <location evidence="1">Cell membrane</location>
    </subcellularLocation>
</comment>
<feature type="transmembrane region" description="Helical" evidence="3">
    <location>
        <begin position="6"/>
        <end position="24"/>
    </location>
</feature>
<dbReference type="InterPro" id="IPR005081">
    <property type="entry name" value="SpoIIGA"/>
</dbReference>
<keyword evidence="1" id="KW-0645">Protease</keyword>
<proteinExistence type="inferred from homology"/>
<evidence type="ECO:0000313" key="5">
    <source>
        <dbReference type="Proteomes" id="UP000236497"/>
    </source>
</evidence>
<protein>
    <recommendedName>
        <fullName evidence="1">Sporulation sigma-E factor-processing peptidase</fullName>
        <ecNumber evidence="1">3.4.23.-</ecNumber>
    </recommendedName>
    <alternativeName>
        <fullName evidence="1">Membrane-associated aspartic protease</fullName>
    </alternativeName>
    <alternativeName>
        <fullName evidence="1">Stage II sporulation protein GA</fullName>
    </alternativeName>
</protein>
<evidence type="ECO:0000256" key="3">
    <source>
        <dbReference type="SAM" id="Phobius"/>
    </source>
</evidence>
<dbReference type="GO" id="GO:0006508">
    <property type="term" value="P:proteolysis"/>
    <property type="evidence" value="ECO:0007669"/>
    <property type="project" value="UniProtKB-KW"/>
</dbReference>